<gene>
    <name evidence="9" type="ORF">OXX778_LOCUS14498</name>
</gene>
<dbReference type="InterPro" id="IPR029063">
    <property type="entry name" value="SAM-dependent_MTases_sf"/>
</dbReference>
<organism evidence="9 10">
    <name type="scientific">Brachionus calyciflorus</name>
    <dbReference type="NCBI Taxonomy" id="104777"/>
    <lineage>
        <taxon>Eukaryota</taxon>
        <taxon>Metazoa</taxon>
        <taxon>Spiralia</taxon>
        <taxon>Gnathifera</taxon>
        <taxon>Rotifera</taxon>
        <taxon>Eurotatoria</taxon>
        <taxon>Monogononta</taxon>
        <taxon>Pseudotrocha</taxon>
        <taxon>Ploima</taxon>
        <taxon>Brachionidae</taxon>
        <taxon>Brachionus</taxon>
    </lineage>
</organism>
<dbReference type="PANTHER" id="PTHR22807:SF4">
    <property type="entry name" value="28S RRNA (CYTOSINE-C(5))-METHYLTRANSFERASE"/>
    <property type="match status" value="1"/>
</dbReference>
<dbReference type="GO" id="GO:0009039">
    <property type="term" value="F:urease activity"/>
    <property type="evidence" value="ECO:0007669"/>
    <property type="project" value="InterPro"/>
</dbReference>
<evidence type="ECO:0000256" key="5">
    <source>
        <dbReference type="PROSITE-ProRule" id="PRU00700"/>
    </source>
</evidence>
<dbReference type="AlphaFoldDB" id="A0A814E3F5"/>
<feature type="binding site" evidence="6">
    <location>
        <position position="413"/>
    </location>
    <ligand>
        <name>S-adenosyl-L-methionine</name>
        <dbReference type="ChEBI" id="CHEBI:59789"/>
    </ligand>
</feature>
<feature type="active site" description="Nucleophile" evidence="6">
    <location>
        <position position="487"/>
    </location>
</feature>
<dbReference type="InterPro" id="IPR023267">
    <property type="entry name" value="RCMT"/>
</dbReference>
<dbReference type="GO" id="GO:0016151">
    <property type="term" value="F:nickel cation binding"/>
    <property type="evidence" value="ECO:0007669"/>
    <property type="project" value="InterPro"/>
</dbReference>
<evidence type="ECO:0000259" key="7">
    <source>
        <dbReference type="PROSITE" id="PS51368"/>
    </source>
</evidence>
<dbReference type="SUPFAM" id="SSF53335">
    <property type="entry name" value="S-adenosyl-L-methionine-dependent methyltransferases"/>
    <property type="match status" value="1"/>
</dbReference>
<dbReference type="PRINTS" id="PR02008">
    <property type="entry name" value="RCMTFAMILY"/>
</dbReference>
<dbReference type="Gene3D" id="3.30.70.1170">
    <property type="entry name" value="Sun protein, domain 3"/>
    <property type="match status" value="1"/>
</dbReference>
<evidence type="ECO:0008006" key="11">
    <source>
        <dbReference type="Google" id="ProtNLM"/>
    </source>
</evidence>
<keyword evidence="3 6" id="KW-0949">S-adenosyl-L-methionine</keyword>
<dbReference type="GO" id="GO:0003723">
    <property type="term" value="F:RNA binding"/>
    <property type="evidence" value="ECO:0007669"/>
    <property type="project" value="UniProtKB-UniRule"/>
</dbReference>
<feature type="binding site" evidence="6">
    <location>
        <position position="431"/>
    </location>
    <ligand>
        <name>S-adenosyl-L-methionine</name>
        <dbReference type="ChEBI" id="CHEBI:59789"/>
    </ligand>
</feature>
<feature type="domain" description="Urease" evidence="7">
    <location>
        <begin position="1"/>
        <end position="135"/>
    </location>
</feature>
<feature type="domain" description="SAM-dependent MTase RsmB/NOP-type" evidence="8">
    <location>
        <begin position="242"/>
        <end position="561"/>
    </location>
</feature>
<dbReference type="PANTHER" id="PTHR22807">
    <property type="entry name" value="NOP2 YEAST -RELATED NOL1/NOP2/FMU SUN DOMAIN-CONTAINING"/>
    <property type="match status" value="1"/>
</dbReference>
<protein>
    <recommendedName>
        <fullName evidence="11">NSUN5</fullName>
    </recommendedName>
</protein>
<keyword evidence="1 6" id="KW-0489">Methyltransferase</keyword>
<dbReference type="CDD" id="cd02440">
    <property type="entry name" value="AdoMet_MTases"/>
    <property type="match status" value="1"/>
</dbReference>
<feature type="binding site" evidence="6">
    <location>
        <begin position="362"/>
        <end position="368"/>
    </location>
    <ligand>
        <name>S-adenosyl-L-methionine</name>
        <dbReference type="ChEBI" id="CHEBI:59789"/>
    </ligand>
</feature>
<dbReference type="PROSITE" id="PS51368">
    <property type="entry name" value="UREASE_3"/>
    <property type="match status" value="1"/>
</dbReference>
<evidence type="ECO:0000313" key="10">
    <source>
        <dbReference type="Proteomes" id="UP000663879"/>
    </source>
</evidence>
<keyword evidence="10" id="KW-1185">Reference proteome</keyword>
<dbReference type="GO" id="GO:0070475">
    <property type="term" value="P:rRNA base methylation"/>
    <property type="evidence" value="ECO:0007669"/>
    <property type="project" value="TreeGrafter"/>
</dbReference>
<name>A0A814E3F5_9BILA</name>
<feature type="binding site" evidence="6">
    <location>
        <position position="386"/>
    </location>
    <ligand>
        <name>S-adenosyl-L-methionine</name>
        <dbReference type="ChEBI" id="CHEBI:59789"/>
    </ligand>
</feature>
<keyword evidence="2 6" id="KW-0808">Transferase</keyword>
<evidence type="ECO:0000256" key="2">
    <source>
        <dbReference type="ARBA" id="ARBA00022679"/>
    </source>
</evidence>
<dbReference type="Gene3D" id="3.20.20.140">
    <property type="entry name" value="Metal-dependent hydrolases"/>
    <property type="match status" value="1"/>
</dbReference>
<evidence type="ECO:0000313" key="9">
    <source>
        <dbReference type="EMBL" id="CAF0961982.1"/>
    </source>
</evidence>
<evidence type="ECO:0000256" key="3">
    <source>
        <dbReference type="ARBA" id="ARBA00022691"/>
    </source>
</evidence>
<dbReference type="InterPro" id="IPR001678">
    <property type="entry name" value="MeTrfase_RsmB-F_NOP2_dom"/>
</dbReference>
<evidence type="ECO:0000256" key="1">
    <source>
        <dbReference type="ARBA" id="ARBA00022603"/>
    </source>
</evidence>
<dbReference type="Proteomes" id="UP000663879">
    <property type="component" value="Unassembled WGS sequence"/>
</dbReference>
<dbReference type="GO" id="GO:0008173">
    <property type="term" value="F:RNA methyltransferase activity"/>
    <property type="evidence" value="ECO:0007669"/>
    <property type="project" value="InterPro"/>
</dbReference>
<evidence type="ECO:0000256" key="6">
    <source>
        <dbReference type="PROSITE-ProRule" id="PRU01023"/>
    </source>
</evidence>
<dbReference type="InterPro" id="IPR048889">
    <property type="entry name" value="NSUN5_RCM1_N"/>
</dbReference>
<dbReference type="EMBL" id="CAJNOC010002995">
    <property type="protein sequence ID" value="CAF0961982.1"/>
    <property type="molecule type" value="Genomic_DNA"/>
</dbReference>
<dbReference type="InterPro" id="IPR017951">
    <property type="entry name" value="Urease_asu_c"/>
</dbReference>
<dbReference type="PROSITE" id="PS51686">
    <property type="entry name" value="SAM_MT_RSMB_NOP"/>
    <property type="match status" value="1"/>
</dbReference>
<dbReference type="Pfam" id="PF21153">
    <property type="entry name" value="NSUN5_N"/>
    <property type="match status" value="1"/>
</dbReference>
<evidence type="ECO:0000259" key="8">
    <source>
        <dbReference type="PROSITE" id="PS51686"/>
    </source>
</evidence>
<comment type="caution">
    <text evidence="9">The sequence shown here is derived from an EMBL/GenBank/DDBJ whole genome shotgun (WGS) entry which is preliminary data.</text>
</comment>
<keyword evidence="4 6" id="KW-0694">RNA-binding</keyword>
<dbReference type="InterPro" id="IPR049560">
    <property type="entry name" value="MeTrfase_RsmB-F_NOP2_cat"/>
</dbReference>
<dbReference type="Pfam" id="PF01189">
    <property type="entry name" value="Methyltr_RsmB-F"/>
    <property type="match status" value="1"/>
</dbReference>
<accession>A0A814E3F5</accession>
<proteinExistence type="inferred from homology"/>
<dbReference type="Gene3D" id="3.40.50.150">
    <property type="entry name" value="Vaccinia Virus protein VP39"/>
    <property type="match status" value="1"/>
</dbReference>
<reference evidence="9" key="1">
    <citation type="submission" date="2021-02" db="EMBL/GenBank/DDBJ databases">
        <authorList>
            <person name="Nowell W R."/>
        </authorList>
    </citation>
    <scope>NUCLEOTIDE SEQUENCE</scope>
    <source>
        <strain evidence="9">Ploen Becks lab</strain>
    </source>
</reference>
<sequence length="577" mass="66557">MADLVVWRPEFFGTKPEMIIKGGQIVSSSNKKSVVLDKDAQLLGTCGKSPCANSVLFISKASYEIGATNTYGICKHVEPIRDCRSLNRTQHMYPINFSPRIAYSSSTAKNILNYTEPETNQSKQLLPIKEDIKNQGSIQSLIGQSNCQHKNSLTCLIMKTLSYKKLLDKIIKRSKMLEKEKFLGDKLAQLLVYDVLFGMGVRGKFKSAIKRNYDNLVEACDYYMNRYQVDKRDDLLKIFDEKQAAHTSTKPKYIFINQLILKKKEILQKLMDDSFEMVEYDRKSESYRKTNDQFKELIDSLGNNQFIRDNHVKNLIIFKHDASINKNYSLFNEGHFLQIDKSSCLVPLALDPEPESHVIDGASAPGNKTILLANILKNTGLIHAFDIDEKRVKLMQSNIKQHHVTNVRLKCMDFLQTEYLKYDRVSHIMLDVPCSGSGMTNRLKFGDTELENTKDENRLWKLEALQRRMLVHAMSFPNVKKIVYSTCSIHPEEDENVVRYALKNCDDRFKLVNLFPDKWSYGRGICLDDVDKNELHLDYCIRTSFESNYTNGFFIASFELNQNDDLNQEMETSQNFE</sequence>
<evidence type="ECO:0000256" key="4">
    <source>
        <dbReference type="ARBA" id="ARBA00022884"/>
    </source>
</evidence>
<comment type="similarity">
    <text evidence="6">Belongs to the class I-like SAM-binding methyltransferase superfamily. RsmB/NOP family.</text>
</comment>
<dbReference type="GO" id="GO:0005730">
    <property type="term" value="C:nucleolus"/>
    <property type="evidence" value="ECO:0007669"/>
    <property type="project" value="TreeGrafter"/>
</dbReference>
<dbReference type="OrthoDB" id="435282at2759"/>
<comment type="caution">
    <text evidence="5">Lacks conserved residue(s) required for the propagation of feature annotation.</text>
</comment>